<dbReference type="EMBL" id="ACPB03018518">
    <property type="status" value="NOT_ANNOTATED_CDS"/>
    <property type="molecule type" value="Genomic_DNA"/>
</dbReference>
<dbReference type="STRING" id="13249.T1HJ17"/>
<dbReference type="EnsemblMetazoa" id="RPRC004040-RA">
    <property type="protein sequence ID" value="RPRC004040-PA"/>
    <property type="gene ID" value="RPRC004040"/>
</dbReference>
<reference evidence="1" key="1">
    <citation type="submission" date="2015-05" db="UniProtKB">
        <authorList>
            <consortium name="EnsemblMetazoa"/>
        </authorList>
    </citation>
    <scope>IDENTIFICATION</scope>
</reference>
<evidence type="ECO:0000313" key="1">
    <source>
        <dbReference type="EnsemblMetazoa" id="RPRC004040-PA"/>
    </source>
</evidence>
<organism evidence="1 2">
    <name type="scientific">Rhodnius prolixus</name>
    <name type="common">Triatomid bug</name>
    <dbReference type="NCBI Taxonomy" id="13249"/>
    <lineage>
        <taxon>Eukaryota</taxon>
        <taxon>Metazoa</taxon>
        <taxon>Ecdysozoa</taxon>
        <taxon>Arthropoda</taxon>
        <taxon>Hexapoda</taxon>
        <taxon>Insecta</taxon>
        <taxon>Pterygota</taxon>
        <taxon>Neoptera</taxon>
        <taxon>Paraneoptera</taxon>
        <taxon>Hemiptera</taxon>
        <taxon>Heteroptera</taxon>
        <taxon>Panheteroptera</taxon>
        <taxon>Cimicomorpha</taxon>
        <taxon>Reduviidae</taxon>
        <taxon>Triatominae</taxon>
        <taxon>Rhodnius</taxon>
    </lineage>
</organism>
<dbReference type="Proteomes" id="UP000015103">
    <property type="component" value="Unassembled WGS sequence"/>
</dbReference>
<dbReference type="PANTHER" id="PTHR33198">
    <property type="entry name" value="ANK_REP_REGION DOMAIN-CONTAINING PROTEIN-RELATED"/>
    <property type="match status" value="1"/>
</dbReference>
<proteinExistence type="predicted"/>
<sequence>MENRKTFRHLGHVHHEKGGTKLGVVEKDVCKPSEEPYSLRAFDLIAEKQKEQETFDDFVTELKKLVKDCYYGALADRLLVDRIVQGVHDSQLREKYLQEKELTLDRAIELGRTTALSRVQAAEMKPSEVDRIVNRKQPKKTKAKVGNYNKKDNYKCSNNNKINNFNYRNNYKCKKCGSVHSQFTCPAFGKKKCILRGKFKQDQLEERSCPPATLSLEFLTLLELATRPTAFQSSWRTIWNRCGDIVFDDLLAGDVPGLLGRVAYADDLVLVVGGNSRAQLEANATSALNYVCTWCKDCSE</sequence>
<dbReference type="EMBL" id="ACPB03018517">
    <property type="status" value="NOT_ANNOTATED_CDS"/>
    <property type="molecule type" value="Genomic_DNA"/>
</dbReference>
<dbReference type="HOGENOM" id="CLU_928471_0_0_1"/>
<evidence type="ECO:0000313" key="2">
    <source>
        <dbReference type="Proteomes" id="UP000015103"/>
    </source>
</evidence>
<name>T1HJ17_RHOPR</name>
<keyword evidence="2" id="KW-1185">Reference proteome</keyword>
<dbReference type="EMBL" id="ACPB03018519">
    <property type="status" value="NOT_ANNOTATED_CDS"/>
    <property type="molecule type" value="Genomic_DNA"/>
</dbReference>
<protein>
    <submittedName>
        <fullName evidence="1">Uncharacterized protein</fullName>
    </submittedName>
</protein>
<dbReference type="InParanoid" id="T1HJ17"/>
<dbReference type="VEuPathDB" id="VectorBase:RPRC004040"/>
<accession>T1HJ17</accession>
<dbReference type="AlphaFoldDB" id="T1HJ17"/>
<dbReference type="PANTHER" id="PTHR33198:SF20">
    <property type="entry name" value="RETROTRANSPOSON GAG DOMAIN-CONTAINING PROTEIN"/>
    <property type="match status" value="1"/>
</dbReference>